<accession>A0A2U1PYU9</accession>
<feature type="compositionally biased region" description="Polar residues" evidence="6">
    <location>
        <begin position="1"/>
        <end position="10"/>
    </location>
</feature>
<evidence type="ECO:0000256" key="5">
    <source>
        <dbReference type="ARBA" id="ARBA00023242"/>
    </source>
</evidence>
<dbReference type="EMBL" id="PKPP01000590">
    <property type="protein sequence ID" value="PWA90906.1"/>
    <property type="molecule type" value="Genomic_DNA"/>
</dbReference>
<keyword evidence="3" id="KW-0238">DNA-binding</keyword>
<reference evidence="8 9" key="1">
    <citation type="journal article" date="2018" name="Mol. Plant">
        <title>The genome of Artemisia annua provides insight into the evolution of Asteraceae family and artemisinin biosynthesis.</title>
        <authorList>
            <person name="Shen Q."/>
            <person name="Zhang L."/>
            <person name="Liao Z."/>
            <person name="Wang S."/>
            <person name="Yan T."/>
            <person name="Shi P."/>
            <person name="Liu M."/>
            <person name="Fu X."/>
            <person name="Pan Q."/>
            <person name="Wang Y."/>
            <person name="Lv Z."/>
            <person name="Lu X."/>
            <person name="Zhang F."/>
            <person name="Jiang W."/>
            <person name="Ma Y."/>
            <person name="Chen M."/>
            <person name="Hao X."/>
            <person name="Li L."/>
            <person name="Tang Y."/>
            <person name="Lv G."/>
            <person name="Zhou Y."/>
            <person name="Sun X."/>
            <person name="Brodelius P.E."/>
            <person name="Rose J.K.C."/>
            <person name="Tang K."/>
        </authorList>
    </citation>
    <scope>NUCLEOTIDE SEQUENCE [LARGE SCALE GENOMIC DNA]</scope>
    <source>
        <strain evidence="9">cv. Huhao1</strain>
        <tissue evidence="8">Leaf</tissue>
    </source>
</reference>
<comment type="caution">
    <text evidence="8">The sequence shown here is derived from an EMBL/GenBank/DDBJ whole genome shotgun (WGS) entry which is preliminary data.</text>
</comment>
<dbReference type="GO" id="GO:0000981">
    <property type="term" value="F:DNA-binding transcription factor activity, RNA polymerase II-specific"/>
    <property type="evidence" value="ECO:0007669"/>
    <property type="project" value="TreeGrafter"/>
</dbReference>
<evidence type="ECO:0000256" key="6">
    <source>
        <dbReference type="SAM" id="MobiDB-lite"/>
    </source>
</evidence>
<dbReference type="AlphaFoldDB" id="A0A2U1PYU9"/>
<keyword evidence="2" id="KW-0805">Transcription regulation</keyword>
<keyword evidence="9" id="KW-1185">Reference proteome</keyword>
<keyword evidence="5" id="KW-0539">Nucleus</keyword>
<dbReference type="GO" id="GO:0000978">
    <property type="term" value="F:RNA polymerase II cis-regulatory region sequence-specific DNA binding"/>
    <property type="evidence" value="ECO:0007669"/>
    <property type="project" value="TreeGrafter"/>
</dbReference>
<feature type="compositionally biased region" description="Low complexity" evidence="6">
    <location>
        <begin position="490"/>
        <end position="506"/>
    </location>
</feature>
<evidence type="ECO:0000256" key="2">
    <source>
        <dbReference type="ARBA" id="ARBA00023015"/>
    </source>
</evidence>
<protein>
    <submittedName>
        <fullName evidence="8">Myc-type, basic helix-loop-helix (BHLH) domain-containing protein</fullName>
    </submittedName>
</protein>
<dbReference type="SUPFAM" id="SSF47459">
    <property type="entry name" value="HLH, helix-loop-helix DNA-binding domain"/>
    <property type="match status" value="2"/>
</dbReference>
<dbReference type="Pfam" id="PF00010">
    <property type="entry name" value="HLH"/>
    <property type="match status" value="1"/>
</dbReference>
<organism evidence="8 9">
    <name type="scientific">Artemisia annua</name>
    <name type="common">Sweet wormwood</name>
    <dbReference type="NCBI Taxonomy" id="35608"/>
    <lineage>
        <taxon>Eukaryota</taxon>
        <taxon>Viridiplantae</taxon>
        <taxon>Streptophyta</taxon>
        <taxon>Embryophyta</taxon>
        <taxon>Tracheophyta</taxon>
        <taxon>Spermatophyta</taxon>
        <taxon>Magnoliopsida</taxon>
        <taxon>eudicotyledons</taxon>
        <taxon>Gunneridae</taxon>
        <taxon>Pentapetalae</taxon>
        <taxon>asterids</taxon>
        <taxon>campanulids</taxon>
        <taxon>Asterales</taxon>
        <taxon>Asteraceae</taxon>
        <taxon>Asteroideae</taxon>
        <taxon>Anthemideae</taxon>
        <taxon>Artemisiinae</taxon>
        <taxon>Artemisia</taxon>
    </lineage>
</organism>
<dbReference type="Proteomes" id="UP000245207">
    <property type="component" value="Unassembled WGS sequence"/>
</dbReference>
<dbReference type="PANTHER" id="PTHR16223:SF268">
    <property type="entry name" value="SPERMATOGENESIS- AND OOGENESIS-SPECIFIC BASIC HELIX-LOOP-HELIX-CONTAINING PROTEIN 2"/>
    <property type="match status" value="1"/>
</dbReference>
<feature type="compositionally biased region" description="Gly residues" evidence="6">
    <location>
        <begin position="476"/>
        <end position="489"/>
    </location>
</feature>
<sequence>MLSGLQTNVSWPDISNGGGQNKPSLPWDVDHFDDQSAFLSSKLRQHQITGGARTPVSPCMSKPVLKAIEAIFRKLNKTCNINIFDMIGENNNNNAIQNLFHGFTGSLATNQGQQFRNLPAQNFGSPAAAVAAAVMNQVQAGSVTAAGGGGGGAPSQPRQRVRARRGQATDPHSIAERLRRERIAERMKALQELVPNANKESQMSLQDLQNNETSNNNNTFDPTAAHDDFLDQMLSGLQTNVSWPDISNGGGQNKPSLPWDVDHFDDQSAFLSSKLRQHQITGGARTPVSPCMSKPVLKAIEAIFRKLNKTCNINIFDMIGENNNNNAIQNLFHGFTGSLATNQGQQFRNLPAQNFGSPAAAVAAAVMNQVQAGSVTAAGGGGGGAPSQPRQRVRARRGQATDPHSIAERLRRERIAERMKALQELVPNANKTDKASMLDEIIDYVKFLQLQVKVLSMSRLGGAGAAAGAANPMAAEGGGDCGQRGGPGTGRSSNGTTSSSNNETMTVTENQVVKLMEEDMGSAMQYLQGKGLCLMPISLATAISTATCHPSGTRTNHLAGGEGGPTSPNMSVLTVQSANGVKDSP</sequence>
<dbReference type="PANTHER" id="PTHR16223">
    <property type="entry name" value="TRANSCRIPTION FACTOR BHLH83-RELATED"/>
    <property type="match status" value="1"/>
</dbReference>
<dbReference type="InterPro" id="IPR011598">
    <property type="entry name" value="bHLH_dom"/>
</dbReference>
<evidence type="ECO:0000256" key="3">
    <source>
        <dbReference type="ARBA" id="ARBA00023125"/>
    </source>
</evidence>
<name>A0A2U1PYU9_ARTAN</name>
<dbReference type="GO" id="GO:0046983">
    <property type="term" value="F:protein dimerization activity"/>
    <property type="evidence" value="ECO:0007669"/>
    <property type="project" value="InterPro"/>
</dbReference>
<dbReference type="STRING" id="35608.A0A2U1PYU9"/>
<feature type="region of interest" description="Disordered" evidence="6">
    <location>
        <begin position="376"/>
        <end position="404"/>
    </location>
</feature>
<dbReference type="GO" id="GO:0080147">
    <property type="term" value="P:root hair cell development"/>
    <property type="evidence" value="ECO:0007669"/>
    <property type="project" value="UniProtKB-ARBA"/>
</dbReference>
<feature type="region of interest" description="Disordered" evidence="6">
    <location>
        <begin position="469"/>
        <end position="506"/>
    </location>
</feature>
<gene>
    <name evidence="8" type="ORF">CTI12_AA012820</name>
</gene>
<dbReference type="GO" id="GO:0005634">
    <property type="term" value="C:nucleus"/>
    <property type="evidence" value="ECO:0007669"/>
    <property type="project" value="UniProtKB-SubCell"/>
</dbReference>
<dbReference type="PROSITE" id="PS50888">
    <property type="entry name" value="BHLH"/>
    <property type="match status" value="2"/>
</dbReference>
<evidence type="ECO:0000313" key="8">
    <source>
        <dbReference type="EMBL" id="PWA90906.1"/>
    </source>
</evidence>
<evidence type="ECO:0000259" key="7">
    <source>
        <dbReference type="PROSITE" id="PS50888"/>
    </source>
</evidence>
<feature type="region of interest" description="Disordered" evidence="6">
    <location>
        <begin position="1"/>
        <end position="24"/>
    </location>
</feature>
<feature type="region of interest" description="Disordered" evidence="6">
    <location>
        <begin position="144"/>
        <end position="172"/>
    </location>
</feature>
<dbReference type="Gene3D" id="4.10.280.10">
    <property type="entry name" value="Helix-loop-helix DNA-binding domain"/>
    <property type="match status" value="2"/>
</dbReference>
<comment type="subcellular location">
    <subcellularLocation>
        <location evidence="1">Nucleus</location>
    </subcellularLocation>
</comment>
<dbReference type="OrthoDB" id="2020857at2759"/>
<proteinExistence type="predicted"/>
<evidence type="ECO:0000313" key="9">
    <source>
        <dbReference type="Proteomes" id="UP000245207"/>
    </source>
</evidence>
<feature type="domain" description="BHLH" evidence="7">
    <location>
        <begin position="167"/>
        <end position="230"/>
    </location>
</feature>
<dbReference type="FunFam" id="4.10.280.10:FF:000017">
    <property type="entry name" value="Transcription factor bHLH66"/>
    <property type="match status" value="1"/>
</dbReference>
<dbReference type="InterPro" id="IPR036638">
    <property type="entry name" value="HLH_DNA-bd_sf"/>
</dbReference>
<dbReference type="SMART" id="SM00353">
    <property type="entry name" value="HLH"/>
    <property type="match status" value="2"/>
</dbReference>
<evidence type="ECO:0000256" key="1">
    <source>
        <dbReference type="ARBA" id="ARBA00004123"/>
    </source>
</evidence>
<keyword evidence="4" id="KW-0804">Transcription</keyword>
<dbReference type="InterPro" id="IPR045843">
    <property type="entry name" value="IND-like"/>
</dbReference>
<feature type="domain" description="BHLH" evidence="7">
    <location>
        <begin position="399"/>
        <end position="448"/>
    </location>
</feature>
<evidence type="ECO:0000256" key="4">
    <source>
        <dbReference type="ARBA" id="ARBA00023163"/>
    </source>
</evidence>